<comment type="caution">
    <text evidence="3">The sequence shown here is derived from an EMBL/GenBank/DDBJ whole genome shotgun (WGS) entry which is preliminary data.</text>
</comment>
<keyword evidence="4" id="KW-1185">Reference proteome</keyword>
<evidence type="ECO:0000313" key="4">
    <source>
        <dbReference type="Proteomes" id="UP000054223"/>
    </source>
</evidence>
<dbReference type="AlphaFoldDB" id="A0A9X0HPF5"/>
<dbReference type="RefSeq" id="WP_059067906.1">
    <property type="nucleotide sequence ID" value="NZ_LNAL01000003.1"/>
</dbReference>
<feature type="signal peptide" evidence="2">
    <location>
        <begin position="1"/>
        <end position="17"/>
    </location>
</feature>
<keyword evidence="2" id="KW-0732">Signal</keyword>
<proteinExistence type="predicted"/>
<feature type="chain" id="PRO_5040886013" evidence="2">
    <location>
        <begin position="18"/>
        <end position="236"/>
    </location>
</feature>
<dbReference type="Proteomes" id="UP000054223">
    <property type="component" value="Unassembled WGS sequence"/>
</dbReference>
<gene>
    <name evidence="3" type="ORF">ASU33_18535</name>
</gene>
<evidence type="ECO:0000256" key="1">
    <source>
        <dbReference type="SAM" id="MobiDB-lite"/>
    </source>
</evidence>
<accession>A0A9X0HPF5</accession>
<dbReference type="EMBL" id="LNAL01000003">
    <property type="protein sequence ID" value="KUG09685.1"/>
    <property type="molecule type" value="Genomic_DNA"/>
</dbReference>
<organism evidence="3 4">
    <name type="scientific">Solirubrum puertoriconensis</name>
    <dbReference type="NCBI Taxonomy" id="1751427"/>
    <lineage>
        <taxon>Bacteria</taxon>
        <taxon>Pseudomonadati</taxon>
        <taxon>Bacteroidota</taxon>
        <taxon>Cytophagia</taxon>
        <taxon>Cytophagales</taxon>
    </lineage>
</organism>
<sequence length="236" mass="24335">MKTYATILLSTLVAALAACQSAPSQQTAAQAATPAAVPDTEVGRPVADAENLPAPSGDPHDDAPSVDVPTTTSPLVLNSGATFTATANGLTWVPDSVEAFSGPDLLGQHEELTLRFRVGLPGQVGSRLVLRLPLTPENVANMPVRIPLASGLRGELSGSVRGTGSKAQLWDSGDLKTGNATGFEARSFGQPQGSATIEALDRAGRVVDGQVDATFPADGSPAVSVHLRGTFRQVRY</sequence>
<evidence type="ECO:0000256" key="2">
    <source>
        <dbReference type="SAM" id="SignalP"/>
    </source>
</evidence>
<protein>
    <submittedName>
        <fullName evidence="3">Uncharacterized protein</fullName>
    </submittedName>
</protein>
<name>A0A9X0HPF5_SOLP1</name>
<reference evidence="3 4" key="1">
    <citation type="submission" date="2015-11" db="EMBL/GenBank/DDBJ databases">
        <title>Solirubrum puertoriconensis gen. nov. an environmental bacteria isolated in Puerto Rico.</title>
        <authorList>
            <person name="Cuebas-Irizarry M.F."/>
            <person name="Montalvo-Rodriguez R."/>
        </authorList>
    </citation>
    <scope>NUCLEOTIDE SEQUENCE [LARGE SCALE GENOMIC DNA]</scope>
    <source>
        <strain evidence="3 4">MC1A</strain>
    </source>
</reference>
<evidence type="ECO:0000313" key="3">
    <source>
        <dbReference type="EMBL" id="KUG09685.1"/>
    </source>
</evidence>
<feature type="region of interest" description="Disordered" evidence="1">
    <location>
        <begin position="30"/>
        <end position="68"/>
    </location>
</feature>
<dbReference type="PROSITE" id="PS51257">
    <property type="entry name" value="PROKAR_LIPOPROTEIN"/>
    <property type="match status" value="1"/>
</dbReference>